<dbReference type="OrthoDB" id="115809at2759"/>
<dbReference type="AlphaFoldDB" id="A0A6A4BDP8"/>
<dbReference type="EMBL" id="QXFU01005915">
    <property type="protein sequence ID" value="KAE8962635.1"/>
    <property type="molecule type" value="Genomic_DNA"/>
</dbReference>
<comment type="caution">
    <text evidence="2">The sequence shown here is derived from an EMBL/GenBank/DDBJ whole genome shotgun (WGS) entry which is preliminary data.</text>
</comment>
<evidence type="ECO:0000313" key="4">
    <source>
        <dbReference type="Proteomes" id="UP000435112"/>
    </source>
</evidence>
<dbReference type="Proteomes" id="UP000435112">
    <property type="component" value="Unassembled WGS sequence"/>
</dbReference>
<protein>
    <submittedName>
        <fullName evidence="2">Uncharacterized protein</fullName>
    </submittedName>
</protein>
<sequence length="57" mass="6137">MAIISDQHKAHPGVVTRAYDLAFGKHGLSIMHFKRVGFLDKLRSLAPGIAGDAQHVG</sequence>
<accession>A0A6A4BDP8</accession>
<reference evidence="2 3" key="1">
    <citation type="submission" date="2018-08" db="EMBL/GenBank/DDBJ databases">
        <title>Genomic investigation of the strawberry pathogen Phytophthora fragariae indicates pathogenicity is determined by transcriptional variation in three key races.</title>
        <authorList>
            <person name="Adams T.M."/>
            <person name="Armitage A.D."/>
            <person name="Sobczyk M.K."/>
            <person name="Bates H.J."/>
            <person name="Dunwell J.M."/>
            <person name="Nellist C.F."/>
            <person name="Harrison R.J."/>
        </authorList>
    </citation>
    <scope>NUCLEOTIDE SEQUENCE [LARGE SCALE GENOMIC DNA]</scope>
    <source>
        <strain evidence="1 4">SCRP324</strain>
        <strain evidence="2 3">SCRP333</strain>
    </source>
</reference>
<keyword evidence="3" id="KW-1185">Reference proteome</keyword>
<gene>
    <name evidence="1" type="ORF">PR002_g29539</name>
    <name evidence="2" type="ORF">PR003_g30730</name>
</gene>
<proteinExistence type="predicted"/>
<evidence type="ECO:0000313" key="3">
    <source>
        <dbReference type="Proteomes" id="UP000434957"/>
    </source>
</evidence>
<dbReference type="EMBL" id="QXFT01005913">
    <property type="protein sequence ID" value="KAE9270726.1"/>
    <property type="molecule type" value="Genomic_DNA"/>
</dbReference>
<dbReference type="Proteomes" id="UP000434957">
    <property type="component" value="Unassembled WGS sequence"/>
</dbReference>
<name>A0A6A4BDP8_9STRA</name>
<evidence type="ECO:0000313" key="2">
    <source>
        <dbReference type="EMBL" id="KAE9270726.1"/>
    </source>
</evidence>
<evidence type="ECO:0000313" key="1">
    <source>
        <dbReference type="EMBL" id="KAE8962635.1"/>
    </source>
</evidence>
<organism evidence="2 3">
    <name type="scientific">Phytophthora rubi</name>
    <dbReference type="NCBI Taxonomy" id="129364"/>
    <lineage>
        <taxon>Eukaryota</taxon>
        <taxon>Sar</taxon>
        <taxon>Stramenopiles</taxon>
        <taxon>Oomycota</taxon>
        <taxon>Peronosporomycetes</taxon>
        <taxon>Peronosporales</taxon>
        <taxon>Peronosporaceae</taxon>
        <taxon>Phytophthora</taxon>
    </lineage>
</organism>